<dbReference type="Pfam" id="PF20167">
    <property type="entry name" value="Transposase_32"/>
    <property type="match status" value="1"/>
</dbReference>
<dbReference type="Proteomes" id="UP000824120">
    <property type="component" value="Chromosome 12"/>
</dbReference>
<dbReference type="InterPro" id="IPR046796">
    <property type="entry name" value="Transposase_32_dom"/>
</dbReference>
<evidence type="ECO:0000313" key="4">
    <source>
        <dbReference type="Proteomes" id="UP000824120"/>
    </source>
</evidence>
<keyword evidence="1" id="KW-1133">Transmembrane helix</keyword>
<gene>
    <name evidence="3" type="ORF">H5410_060674</name>
</gene>
<protein>
    <recommendedName>
        <fullName evidence="2">Putative plant transposon protein domain-containing protein</fullName>
    </recommendedName>
</protein>
<dbReference type="OrthoDB" id="1326619at2759"/>
<organism evidence="3 4">
    <name type="scientific">Solanum commersonii</name>
    <name type="common">Commerson's wild potato</name>
    <name type="synonym">Commerson's nightshade</name>
    <dbReference type="NCBI Taxonomy" id="4109"/>
    <lineage>
        <taxon>Eukaryota</taxon>
        <taxon>Viridiplantae</taxon>
        <taxon>Streptophyta</taxon>
        <taxon>Embryophyta</taxon>
        <taxon>Tracheophyta</taxon>
        <taxon>Spermatophyta</taxon>
        <taxon>Magnoliopsida</taxon>
        <taxon>eudicotyledons</taxon>
        <taxon>Gunneridae</taxon>
        <taxon>Pentapetalae</taxon>
        <taxon>asterids</taxon>
        <taxon>lamiids</taxon>
        <taxon>Solanales</taxon>
        <taxon>Solanaceae</taxon>
        <taxon>Solanoideae</taxon>
        <taxon>Solaneae</taxon>
        <taxon>Solanum</taxon>
    </lineage>
</organism>
<evidence type="ECO:0000313" key="3">
    <source>
        <dbReference type="EMBL" id="KAG5570908.1"/>
    </source>
</evidence>
<proteinExistence type="predicted"/>
<sequence>MTVRGVNVTITPAILNNIVGSSPDVDPLSMVQWTKHNGKKYHQSLPYAHMLREVRVWLKNVIKCLIPGLHYMDITRDRICLVYALMTAIELNIGAVLKLAMQKTRVYKRRMYAFGCLITRLCRAAL</sequence>
<comment type="caution">
    <text evidence="3">The sequence shown here is derived from an EMBL/GenBank/DDBJ whole genome shotgun (WGS) entry which is preliminary data.</text>
</comment>
<feature type="domain" description="Putative plant transposon protein" evidence="2">
    <location>
        <begin position="2"/>
        <end position="125"/>
    </location>
</feature>
<dbReference type="EMBL" id="JACXVP010000012">
    <property type="protein sequence ID" value="KAG5570908.1"/>
    <property type="molecule type" value="Genomic_DNA"/>
</dbReference>
<dbReference type="AlphaFoldDB" id="A0A9J5W6R6"/>
<accession>A0A9J5W6R6</accession>
<feature type="transmembrane region" description="Helical" evidence="1">
    <location>
        <begin position="81"/>
        <end position="101"/>
    </location>
</feature>
<reference evidence="3 4" key="1">
    <citation type="submission" date="2020-09" db="EMBL/GenBank/DDBJ databases">
        <title>De no assembly of potato wild relative species, Solanum commersonii.</title>
        <authorList>
            <person name="Cho K."/>
        </authorList>
    </citation>
    <scope>NUCLEOTIDE SEQUENCE [LARGE SCALE GENOMIC DNA]</scope>
    <source>
        <strain evidence="3">LZ3.2</strain>
        <tissue evidence="3">Leaf</tissue>
    </source>
</reference>
<keyword evidence="1" id="KW-0812">Transmembrane</keyword>
<evidence type="ECO:0000259" key="2">
    <source>
        <dbReference type="Pfam" id="PF20167"/>
    </source>
</evidence>
<keyword evidence="4" id="KW-1185">Reference proteome</keyword>
<name>A0A9J5W6R6_SOLCO</name>
<keyword evidence="1" id="KW-0472">Membrane</keyword>
<evidence type="ECO:0000256" key="1">
    <source>
        <dbReference type="SAM" id="Phobius"/>
    </source>
</evidence>